<reference evidence="2 3" key="1">
    <citation type="journal article" date="2014" name="Genome Biol. Evol.">
        <title>The secreted proteins of Achlya hypogyna and Thraustotheca clavata identify the ancestral oomycete secretome and reveal gene acquisitions by horizontal gene transfer.</title>
        <authorList>
            <person name="Misner I."/>
            <person name="Blouin N."/>
            <person name="Leonard G."/>
            <person name="Richards T.A."/>
            <person name="Lane C.E."/>
        </authorList>
    </citation>
    <scope>NUCLEOTIDE SEQUENCE [LARGE SCALE GENOMIC DNA]</scope>
    <source>
        <strain evidence="2 3">ATCC 48635</strain>
    </source>
</reference>
<accession>A0A1V9Y4S0</accession>
<feature type="region of interest" description="Disordered" evidence="1">
    <location>
        <begin position="73"/>
        <end position="113"/>
    </location>
</feature>
<dbReference type="AlphaFoldDB" id="A0A1V9Y4S0"/>
<dbReference type="EMBL" id="JNBR01002878">
    <property type="protein sequence ID" value="OQR80723.1"/>
    <property type="molecule type" value="Genomic_DNA"/>
</dbReference>
<dbReference type="OrthoDB" id="10038672at2759"/>
<organism evidence="2 3">
    <name type="scientific">Achlya hypogyna</name>
    <name type="common">Oomycete</name>
    <name type="synonym">Protoachlya hypogyna</name>
    <dbReference type="NCBI Taxonomy" id="1202772"/>
    <lineage>
        <taxon>Eukaryota</taxon>
        <taxon>Sar</taxon>
        <taxon>Stramenopiles</taxon>
        <taxon>Oomycota</taxon>
        <taxon>Saprolegniomycetes</taxon>
        <taxon>Saprolegniales</taxon>
        <taxon>Achlyaceae</taxon>
        <taxon>Achlya</taxon>
    </lineage>
</organism>
<comment type="caution">
    <text evidence="2">The sequence shown here is derived from an EMBL/GenBank/DDBJ whole genome shotgun (WGS) entry which is preliminary data.</text>
</comment>
<proteinExistence type="predicted"/>
<dbReference type="Proteomes" id="UP000243579">
    <property type="component" value="Unassembled WGS sequence"/>
</dbReference>
<evidence type="ECO:0000313" key="3">
    <source>
        <dbReference type="Proteomes" id="UP000243579"/>
    </source>
</evidence>
<keyword evidence="3" id="KW-1185">Reference proteome</keyword>
<protein>
    <submittedName>
        <fullName evidence="2">Uncharacterized protein</fullName>
    </submittedName>
</protein>
<name>A0A1V9Y4S0_ACHHY</name>
<sequence length="113" mass="12097">MQAPPKMGTMARETFVGHNMELCGKCTELGYSCQGEHTHTTALLLDEAQGDTMERPAIAQQEPLESLAFASALGSPLPPAASKPKLKLGARPSQKERRKLAKAALEAAREKAP</sequence>
<gene>
    <name evidence="2" type="ORF">ACHHYP_17264</name>
</gene>
<evidence type="ECO:0000313" key="2">
    <source>
        <dbReference type="EMBL" id="OQR80723.1"/>
    </source>
</evidence>
<evidence type="ECO:0000256" key="1">
    <source>
        <dbReference type="SAM" id="MobiDB-lite"/>
    </source>
</evidence>